<dbReference type="OrthoDB" id="582270at2"/>
<dbReference type="RefSeq" id="WP_095722501.1">
    <property type="nucleotide sequence ID" value="NZ_NTFS01000161.1"/>
</dbReference>
<keyword evidence="1" id="KW-0472">Membrane</keyword>
<protein>
    <recommendedName>
        <fullName evidence="4">DUF697 domain-containing protein</fullName>
    </recommendedName>
</protein>
<evidence type="ECO:0008006" key="4">
    <source>
        <dbReference type="Google" id="ProtNLM"/>
    </source>
</evidence>
<feature type="transmembrane region" description="Helical" evidence="1">
    <location>
        <begin position="69"/>
        <end position="87"/>
    </location>
</feature>
<accession>A0A2A2THJ9</accession>
<organism evidence="2 3">
    <name type="scientific">Brunnivagina elsteri CCALA 953</name>
    <dbReference type="NCBI Taxonomy" id="987040"/>
    <lineage>
        <taxon>Bacteria</taxon>
        <taxon>Bacillati</taxon>
        <taxon>Cyanobacteriota</taxon>
        <taxon>Cyanophyceae</taxon>
        <taxon>Nostocales</taxon>
        <taxon>Calotrichaceae</taxon>
        <taxon>Brunnivagina</taxon>
    </lineage>
</organism>
<evidence type="ECO:0000313" key="3">
    <source>
        <dbReference type="Proteomes" id="UP000218238"/>
    </source>
</evidence>
<gene>
    <name evidence="2" type="ORF">CK510_15210</name>
</gene>
<feature type="transmembrane region" description="Helical" evidence="1">
    <location>
        <begin position="107"/>
        <end position="128"/>
    </location>
</feature>
<comment type="caution">
    <text evidence="2">The sequence shown here is derived from an EMBL/GenBank/DDBJ whole genome shotgun (WGS) entry which is preliminary data.</text>
</comment>
<keyword evidence="1" id="KW-0812">Transmembrane</keyword>
<evidence type="ECO:0000313" key="2">
    <source>
        <dbReference type="EMBL" id="PAX53213.1"/>
    </source>
</evidence>
<dbReference type="Proteomes" id="UP000218238">
    <property type="component" value="Unassembled WGS sequence"/>
</dbReference>
<dbReference type="AlphaFoldDB" id="A0A2A2THJ9"/>
<proteinExistence type="predicted"/>
<dbReference type="EMBL" id="NTFS01000161">
    <property type="protein sequence ID" value="PAX53213.1"/>
    <property type="molecule type" value="Genomic_DNA"/>
</dbReference>
<evidence type="ECO:0000256" key="1">
    <source>
        <dbReference type="SAM" id="Phobius"/>
    </source>
</evidence>
<reference evidence="2 3" key="1">
    <citation type="submission" date="2017-08" db="EMBL/GenBank/DDBJ databases">
        <title>Draft genome sequence of filamentous cyanobacterium Calothrix elsteri CCALA 953.</title>
        <authorList>
            <person name="Gagunashvili A.N."/>
            <person name="Elster J."/>
            <person name="Andresson O.S."/>
        </authorList>
    </citation>
    <scope>NUCLEOTIDE SEQUENCE [LARGE SCALE GENOMIC DNA]</scope>
    <source>
        <strain evidence="2 3">CCALA 953</strain>
    </source>
</reference>
<keyword evidence="3" id="KW-1185">Reference proteome</keyword>
<sequence length="143" mass="15084">MSDLGKKRLDTTLAIATYAIGSATASAAPTPGGELPKQIFLTASDVLMYTRIWRIYFEEDLSSKSVVEMLTELGLVSAVGAGSAYVISKVTTAIVKEIANWAGPIGWGITAAIAGSLSGLFGAAWALYCDNLYNQKHPQPIEG</sequence>
<name>A0A2A2THJ9_9CYAN</name>
<keyword evidence="1" id="KW-1133">Transmembrane helix</keyword>